<organism evidence="1 2">
    <name type="scientific">Habropoda laboriosa</name>
    <dbReference type="NCBI Taxonomy" id="597456"/>
    <lineage>
        <taxon>Eukaryota</taxon>
        <taxon>Metazoa</taxon>
        <taxon>Ecdysozoa</taxon>
        <taxon>Arthropoda</taxon>
        <taxon>Hexapoda</taxon>
        <taxon>Insecta</taxon>
        <taxon>Pterygota</taxon>
        <taxon>Neoptera</taxon>
        <taxon>Endopterygota</taxon>
        <taxon>Hymenoptera</taxon>
        <taxon>Apocrita</taxon>
        <taxon>Aculeata</taxon>
        <taxon>Apoidea</taxon>
        <taxon>Anthophila</taxon>
        <taxon>Apidae</taxon>
        <taxon>Habropoda</taxon>
    </lineage>
</organism>
<dbReference type="AlphaFoldDB" id="A0A0L7QT36"/>
<dbReference type="GO" id="GO:0000447">
    <property type="term" value="P:endonucleolytic cleavage in ITS1 to separate SSU-rRNA from 5.8S rRNA and LSU-rRNA from tricistronic rRNA transcript (SSU-rRNA, 5.8S rRNA, LSU-rRNA)"/>
    <property type="evidence" value="ECO:0007669"/>
    <property type="project" value="TreeGrafter"/>
</dbReference>
<dbReference type="GO" id="GO:0030681">
    <property type="term" value="C:multimeric ribonuclease P complex"/>
    <property type="evidence" value="ECO:0007669"/>
    <property type="project" value="TreeGrafter"/>
</dbReference>
<dbReference type="GO" id="GO:0000172">
    <property type="term" value="C:ribonuclease MRP complex"/>
    <property type="evidence" value="ECO:0007669"/>
    <property type="project" value="TreeGrafter"/>
</dbReference>
<dbReference type="GO" id="GO:0004526">
    <property type="term" value="F:ribonuclease P activity"/>
    <property type="evidence" value="ECO:0007669"/>
    <property type="project" value="TreeGrafter"/>
</dbReference>
<dbReference type="InterPro" id="IPR013893">
    <property type="entry name" value="RNase_P_Rpp40"/>
</dbReference>
<dbReference type="OrthoDB" id="446759at2759"/>
<evidence type="ECO:0000313" key="1">
    <source>
        <dbReference type="EMBL" id="KOC61785.1"/>
    </source>
</evidence>
<dbReference type="STRING" id="597456.A0A0L7QT36"/>
<proteinExistence type="predicted"/>
<evidence type="ECO:0000313" key="2">
    <source>
        <dbReference type="Proteomes" id="UP000053825"/>
    </source>
</evidence>
<protein>
    <submittedName>
        <fullName evidence="1">Ribonuclease P protein subunit p40</fullName>
    </submittedName>
</protein>
<gene>
    <name evidence="1" type="ORF">WH47_03042</name>
</gene>
<sequence length="150" mass="17241">MLSPKVWNFKPPQHHFSIEKRDYKKIDVPDVVTSHYFNHSVSLVLPDTVRIPDELWTCISDDSDYYRINGLNVFELINKEFIEAFVKTGELTLLSIGHKIDLDNSVAITPSGHLILSLLTEDFQKLGLEGKVSFFDRKVHTRRGKSQKGK</sequence>
<dbReference type="GO" id="GO:0000171">
    <property type="term" value="F:ribonuclease MRP activity"/>
    <property type="evidence" value="ECO:0007669"/>
    <property type="project" value="TreeGrafter"/>
</dbReference>
<dbReference type="Pfam" id="PF08584">
    <property type="entry name" value="Ribonuc_P_40"/>
    <property type="match status" value="1"/>
</dbReference>
<dbReference type="EMBL" id="KQ414755">
    <property type="protein sequence ID" value="KOC61785.1"/>
    <property type="molecule type" value="Genomic_DNA"/>
</dbReference>
<dbReference type="Proteomes" id="UP000053825">
    <property type="component" value="Unassembled WGS sequence"/>
</dbReference>
<dbReference type="GO" id="GO:0001682">
    <property type="term" value="P:tRNA 5'-leader removal"/>
    <property type="evidence" value="ECO:0007669"/>
    <property type="project" value="InterPro"/>
</dbReference>
<accession>A0A0L7QT36</accession>
<keyword evidence="2" id="KW-1185">Reference proteome</keyword>
<dbReference type="PANTHER" id="PTHR15396:SF1">
    <property type="entry name" value="RIBONUCLEASE P PROTEIN SUBUNIT P40"/>
    <property type="match status" value="1"/>
</dbReference>
<name>A0A0L7QT36_9HYME</name>
<dbReference type="PANTHER" id="PTHR15396">
    <property type="entry name" value="RIBONUCLEASE P PROTEIN SUBUNIT P40"/>
    <property type="match status" value="1"/>
</dbReference>
<reference evidence="1 2" key="1">
    <citation type="submission" date="2015-07" db="EMBL/GenBank/DDBJ databases">
        <title>The genome of Habropoda laboriosa.</title>
        <authorList>
            <person name="Pan H."/>
            <person name="Kapheim K."/>
        </authorList>
    </citation>
    <scope>NUCLEOTIDE SEQUENCE [LARGE SCALE GENOMIC DNA]</scope>
    <source>
        <strain evidence="1">0110345459</strain>
    </source>
</reference>